<organism evidence="3 4">
    <name type="scientific">Hwangdonia seohaensis</name>
    <dbReference type="NCBI Taxonomy" id="1240727"/>
    <lineage>
        <taxon>Bacteria</taxon>
        <taxon>Pseudomonadati</taxon>
        <taxon>Bacteroidota</taxon>
        <taxon>Flavobacteriia</taxon>
        <taxon>Flavobacteriales</taxon>
        <taxon>Flavobacteriaceae</taxon>
        <taxon>Hwangdonia</taxon>
    </lineage>
</organism>
<keyword evidence="1" id="KW-0433">Leucine-rich repeat</keyword>
<proteinExistence type="predicted"/>
<dbReference type="NCBIfam" id="TIGR04131">
    <property type="entry name" value="Bac_Flav_CTERM"/>
    <property type="match status" value="1"/>
</dbReference>
<dbReference type="Proteomes" id="UP001597163">
    <property type="component" value="Unassembled WGS sequence"/>
</dbReference>
<evidence type="ECO:0000256" key="1">
    <source>
        <dbReference type="ARBA" id="ARBA00022614"/>
    </source>
</evidence>
<dbReference type="InterPro" id="IPR052574">
    <property type="entry name" value="CDIRP"/>
</dbReference>
<dbReference type="PANTHER" id="PTHR47566:SF1">
    <property type="entry name" value="PROTEIN NUD1"/>
    <property type="match status" value="1"/>
</dbReference>
<dbReference type="RefSeq" id="WP_311936119.1">
    <property type="nucleotide sequence ID" value="NZ_JAVSCK010000001.1"/>
</dbReference>
<evidence type="ECO:0000313" key="4">
    <source>
        <dbReference type="Proteomes" id="UP001597163"/>
    </source>
</evidence>
<evidence type="ECO:0000256" key="2">
    <source>
        <dbReference type="ARBA" id="ARBA00022737"/>
    </source>
</evidence>
<gene>
    <name evidence="3" type="ORF">ACFQ2E_02925</name>
</gene>
<sequence>MVNKINFFTLYLFLISTYCISQNTFVPDDNFEQALIDLGYDIGPLDNFVPTANINTVTNLDVASLNISDLTGIQDFAALSILDCSDNNLSSLSISSNLNLTELFCNNNALTSLNVSALSLLKILWCDFNQLTAIDVSNNSDLISLTCGDNLITSLDVTQNLNLNVLVCENNQILNIDVTQNLTLNSLLVRGNLLTTLDVTKNTNLAFLDCGINQLTNLDVTQNSNLRVLLCFNNLLTSLDVTQNTLLSDLSCVHNQITQLDMSKNTSLVNLDCSHNDLCWLNIKNGTNENATIMHFDFNPNLTCVVVDDASLSYPNWKPYPYSNFVNELSECSNFVPVDTLQNFIGTNYTLPVLNDGNYYTQSGGNGTLLQAGDVLNSSQTIYIYNETSCDSNESNFTVTITTEDYFIPKYFTPNNDGKHDYWVVTDINNSINNISIYNRYGQLLKFLLPNSQGWDGIYNGELLPTDSYWYKITLNNREVLRGYFALKR</sequence>
<dbReference type="InterPro" id="IPR026341">
    <property type="entry name" value="T9SS_type_B"/>
</dbReference>
<protein>
    <submittedName>
        <fullName evidence="3">T9SS type B sorting domain-containing protein</fullName>
    </submittedName>
</protein>
<comment type="caution">
    <text evidence="3">The sequence shown here is derived from an EMBL/GenBank/DDBJ whole genome shotgun (WGS) entry which is preliminary data.</text>
</comment>
<reference evidence="4" key="1">
    <citation type="journal article" date="2019" name="Int. J. Syst. Evol. Microbiol.">
        <title>The Global Catalogue of Microorganisms (GCM) 10K type strain sequencing project: providing services to taxonomists for standard genome sequencing and annotation.</title>
        <authorList>
            <consortium name="The Broad Institute Genomics Platform"/>
            <consortium name="The Broad Institute Genome Sequencing Center for Infectious Disease"/>
            <person name="Wu L."/>
            <person name="Ma J."/>
        </authorList>
    </citation>
    <scope>NUCLEOTIDE SEQUENCE [LARGE SCALE GENOMIC DNA]</scope>
    <source>
        <strain evidence="4">CCUG 63246</strain>
    </source>
</reference>
<dbReference type="PANTHER" id="PTHR47566">
    <property type="match status" value="1"/>
</dbReference>
<dbReference type="InterPro" id="IPR032675">
    <property type="entry name" value="LRR_dom_sf"/>
</dbReference>
<accession>A0ABW3R8K7</accession>
<keyword evidence="2" id="KW-0677">Repeat</keyword>
<dbReference type="Pfam" id="PF13585">
    <property type="entry name" value="CHU_C"/>
    <property type="match status" value="1"/>
</dbReference>
<name>A0ABW3R8K7_9FLAO</name>
<evidence type="ECO:0000313" key="3">
    <source>
        <dbReference type="EMBL" id="MFD1161354.1"/>
    </source>
</evidence>
<dbReference type="SUPFAM" id="SSF52058">
    <property type="entry name" value="L domain-like"/>
    <property type="match status" value="1"/>
</dbReference>
<keyword evidence="4" id="KW-1185">Reference proteome</keyword>
<dbReference type="Gene3D" id="3.80.10.10">
    <property type="entry name" value="Ribonuclease Inhibitor"/>
    <property type="match status" value="1"/>
</dbReference>
<dbReference type="EMBL" id="JBHTLJ010000001">
    <property type="protein sequence ID" value="MFD1161354.1"/>
    <property type="molecule type" value="Genomic_DNA"/>
</dbReference>